<evidence type="ECO:0008006" key="5">
    <source>
        <dbReference type="Google" id="ProtNLM"/>
    </source>
</evidence>
<reference evidence="3 4" key="1">
    <citation type="submission" date="2018-06" db="EMBL/GenBank/DDBJ databases">
        <authorList>
            <consortium name="Pathogen Informatics"/>
            <person name="Doyle S."/>
        </authorList>
    </citation>
    <scope>NUCLEOTIDE SEQUENCE [LARGE SCALE GENOMIC DNA]</scope>
    <source>
        <strain evidence="3 4">NCTC13184</strain>
    </source>
</reference>
<dbReference type="EMBL" id="UGRU01000001">
    <property type="protein sequence ID" value="SUA48624.1"/>
    <property type="molecule type" value="Genomic_DNA"/>
</dbReference>
<dbReference type="RefSeq" id="WP_062968887.1">
    <property type="nucleotide sequence ID" value="NZ_JAJFOE010000002.1"/>
</dbReference>
<proteinExistence type="predicted"/>
<dbReference type="Gene3D" id="3.90.70.10">
    <property type="entry name" value="Cysteine proteinases"/>
    <property type="match status" value="1"/>
</dbReference>
<dbReference type="Pfam" id="PF14399">
    <property type="entry name" value="BtrH_N"/>
    <property type="match status" value="1"/>
</dbReference>
<organism evidence="3 4">
    <name type="scientific">Nocardia africana</name>
    <dbReference type="NCBI Taxonomy" id="134964"/>
    <lineage>
        <taxon>Bacteria</taxon>
        <taxon>Bacillati</taxon>
        <taxon>Actinomycetota</taxon>
        <taxon>Actinomycetes</taxon>
        <taxon>Mycobacteriales</taxon>
        <taxon>Nocardiaceae</taxon>
        <taxon>Nocardia</taxon>
    </lineage>
</organism>
<evidence type="ECO:0000313" key="3">
    <source>
        <dbReference type="EMBL" id="SUA48624.1"/>
    </source>
</evidence>
<dbReference type="Pfam" id="PF16169">
    <property type="entry name" value="DUF4872"/>
    <property type="match status" value="1"/>
</dbReference>
<evidence type="ECO:0000259" key="1">
    <source>
        <dbReference type="Pfam" id="PF14399"/>
    </source>
</evidence>
<dbReference type="Proteomes" id="UP000255082">
    <property type="component" value="Unassembled WGS sequence"/>
</dbReference>
<dbReference type="InterPro" id="IPR032369">
    <property type="entry name" value="DUF4872"/>
</dbReference>
<sequence>MLVLPYPHQKGGHCGSGALRDLMTWAGLGWGGQLSEGLVFTLGGALDFAYLRADALNPPIYLVGRGADLEVDLLKRLGAKTELRQTDDPILGWKWVTTELDSGRPVMVWADIAELPYLRVRLRMSRHDIVIVGYDDETREAYVVDNDRDEIQTVPYDALARARASTGFPTPTRHATYMVEWPSGAPDLAPMAAAALEQSAATLRHGGPSAVAASPVNGVSGNGLDGVRRFADDVTRWPDIFGDADLEAVLGALAAFIEKAGTGGGLFRRLIAQGCVDLADYTRNPHVDAAASAARLAAHSWTRLAQIATSDENPSLRSARVAREAALLPELEETLADRLTFAANSL</sequence>
<feature type="domain" description="Butirosin biosynthesis protein H N-terminal" evidence="1">
    <location>
        <begin position="13"/>
        <end position="146"/>
    </location>
</feature>
<name>A0A378X7B8_9NOCA</name>
<dbReference type="InterPro" id="IPR026935">
    <property type="entry name" value="BtrH_N"/>
</dbReference>
<gene>
    <name evidence="3" type="ORF">NCTC13184_07179</name>
</gene>
<evidence type="ECO:0000259" key="2">
    <source>
        <dbReference type="Pfam" id="PF16169"/>
    </source>
</evidence>
<dbReference type="AlphaFoldDB" id="A0A378X7B8"/>
<feature type="domain" description="DUF4872" evidence="2">
    <location>
        <begin position="157"/>
        <end position="339"/>
    </location>
</feature>
<accession>A0A378X7B8</accession>
<protein>
    <recommendedName>
        <fullName evidence="5">PRTRC system protein E</fullName>
    </recommendedName>
</protein>
<dbReference type="OrthoDB" id="4075615at2"/>
<evidence type="ECO:0000313" key="4">
    <source>
        <dbReference type="Proteomes" id="UP000255082"/>
    </source>
</evidence>